<proteinExistence type="predicted"/>
<organism evidence="2 3">
    <name type="scientific">Rubrivivax gelatinosus</name>
    <name type="common">Rhodocyclus gelatinosus</name>
    <name type="synonym">Rhodopseudomonas gelatinosa</name>
    <dbReference type="NCBI Taxonomy" id="28068"/>
    <lineage>
        <taxon>Bacteria</taxon>
        <taxon>Pseudomonadati</taxon>
        <taxon>Pseudomonadota</taxon>
        <taxon>Betaproteobacteria</taxon>
        <taxon>Burkholderiales</taxon>
        <taxon>Sphaerotilaceae</taxon>
        <taxon>Rubrivivax</taxon>
    </lineage>
</organism>
<reference evidence="2" key="2">
    <citation type="journal article" date="2020" name="Microorganisms">
        <title>Osmotic Adaptation and Compatible Solute Biosynthesis of Phototrophic Bacteria as Revealed from Genome Analyses.</title>
        <authorList>
            <person name="Imhoff J.F."/>
            <person name="Rahn T."/>
            <person name="Kunzel S."/>
            <person name="Keller A."/>
            <person name="Neulinger S.C."/>
        </authorList>
    </citation>
    <scope>NUCLEOTIDE SEQUENCE</scope>
    <source>
        <strain evidence="2">IM 151</strain>
    </source>
</reference>
<dbReference type="PANTHER" id="PTHR37951:SF1">
    <property type="entry name" value="TYPE VI SECRETION SYSTEM COMPONENT TSSA1"/>
    <property type="match status" value="1"/>
</dbReference>
<reference evidence="2" key="1">
    <citation type="submission" date="2017-08" db="EMBL/GenBank/DDBJ databases">
        <authorList>
            <person name="Imhoff J.F."/>
            <person name="Rahn T."/>
            <person name="Kuenzel S."/>
            <person name="Neulinger S.C."/>
        </authorList>
    </citation>
    <scope>NUCLEOTIDE SEQUENCE</scope>
    <source>
        <strain evidence="2">IM 151</strain>
    </source>
</reference>
<dbReference type="PANTHER" id="PTHR37951">
    <property type="entry name" value="CYTOPLASMIC PROTEIN-RELATED"/>
    <property type="match status" value="1"/>
</dbReference>
<comment type="caution">
    <text evidence="2">The sequence shown here is derived from an EMBL/GenBank/DDBJ whole genome shotgun (WGS) entry which is preliminary data.</text>
</comment>
<dbReference type="EMBL" id="NRRU01000088">
    <property type="protein sequence ID" value="MBK1714944.1"/>
    <property type="molecule type" value="Genomic_DNA"/>
</dbReference>
<name>A0ABS1DYX0_RUBGE</name>
<evidence type="ECO:0000259" key="1">
    <source>
        <dbReference type="Pfam" id="PF06812"/>
    </source>
</evidence>
<dbReference type="NCBIfam" id="TIGR03363">
    <property type="entry name" value="VI_chp_8"/>
    <property type="match status" value="1"/>
</dbReference>
<dbReference type="Proteomes" id="UP001041814">
    <property type="component" value="Unassembled WGS sequence"/>
</dbReference>
<evidence type="ECO:0000313" key="2">
    <source>
        <dbReference type="EMBL" id="MBK1714944.1"/>
    </source>
</evidence>
<dbReference type="InterPro" id="IPR017740">
    <property type="entry name" value="TssA-like"/>
</dbReference>
<sequence length="444" mass="45254">MPTADLCAALPGLADCGPDLVFSPDFDTIARLREEEDPALAQGEWRRPPRQADWPAVMRDTEALLRSRSKDLRLAGWWAEAAAHTQGPAGLADGLELAAALCERWWPGLHPRADDDEADARVGALRWLLARSASLAGSAPLLQLGRRPIALADIAAARRRPDADGGADVGGATVVPNGAAAPAGVLAAVAAAGPAAFTEHAAAMERALAALGRLQAVCDRELGAHSPSFAAAGEALEQATAELKRLAGVDAVAVTTPGPNDVQAACSTVAGHGTPTLATGVQARPSPDNGPPVAARHRAADGTPADLALMEHPANGTSTGTGTIAYTNAGTGTATEAGTDRGTGHSPGIGTAAAATAGCGTTAEYLACTGPAGRAEAIAQLRAVASYFHRVEPHNPAAYLADKAARWAELPLHAWLREVLAEDSTLARLEQALDLTRRAGDSGG</sequence>
<gene>
    <name evidence="2" type="ORF">CKO43_19465</name>
</gene>
<keyword evidence="3" id="KW-1185">Reference proteome</keyword>
<dbReference type="RefSeq" id="WP_200231597.1">
    <property type="nucleotide sequence ID" value="NZ_NRRT01000076.1"/>
</dbReference>
<protein>
    <recommendedName>
        <fullName evidence="1">ImpA N-terminal domain-containing protein</fullName>
    </recommendedName>
</protein>
<evidence type="ECO:0000313" key="3">
    <source>
        <dbReference type="Proteomes" id="UP001041814"/>
    </source>
</evidence>
<feature type="domain" description="ImpA N-terminal" evidence="1">
    <location>
        <begin position="11"/>
        <end position="129"/>
    </location>
</feature>
<dbReference type="Pfam" id="PF06812">
    <property type="entry name" value="ImpA_N"/>
    <property type="match status" value="1"/>
</dbReference>
<accession>A0ABS1DYX0</accession>
<dbReference type="InterPro" id="IPR010657">
    <property type="entry name" value="ImpA_N"/>
</dbReference>